<dbReference type="EMBL" id="PCGR01000002">
    <property type="protein sequence ID" value="PJK16912.1"/>
    <property type="molecule type" value="Genomic_DNA"/>
</dbReference>
<dbReference type="Proteomes" id="UP000228680">
    <property type="component" value="Unassembled WGS sequence"/>
</dbReference>
<dbReference type="Pfam" id="PF00534">
    <property type="entry name" value="Glycos_transf_1"/>
    <property type="match status" value="1"/>
</dbReference>
<reference evidence="3 4" key="1">
    <citation type="submission" date="2017-10" db="EMBL/GenBank/DDBJ databases">
        <title>Draft genome of Chryseomicrobium casticus sp. nov.</title>
        <authorList>
            <person name="Chakraborty R."/>
            <person name="Saha T."/>
        </authorList>
    </citation>
    <scope>NUCLEOTIDE SEQUENCE [LARGE SCALE GENOMIC DNA]</scope>
    <source>
        <strain evidence="3 4">ET03</strain>
    </source>
</reference>
<dbReference type="SUPFAM" id="SSF53756">
    <property type="entry name" value="UDP-Glycosyltransferase/glycogen phosphorylase"/>
    <property type="match status" value="1"/>
</dbReference>
<dbReference type="AlphaFoldDB" id="A0A2M9F0C5"/>
<feature type="domain" description="Glycosyl transferase family 1" evidence="1">
    <location>
        <begin position="182"/>
        <end position="332"/>
    </location>
</feature>
<dbReference type="PANTHER" id="PTHR12526">
    <property type="entry name" value="GLYCOSYLTRANSFERASE"/>
    <property type="match status" value="1"/>
</dbReference>
<sequence length="366" mass="41694">MKKKIMLLGNHGFVIYNFRKELIKKLLDDGHEVYVSLPYDEKVEIMKSWGCKFIETNVDRRGTNPVTDSKLVKHYIEILRSVKPDVVLTYTIKPNLYGGLACRILKIPYISNITGLGSGFNGNPILRNVLTQLYKAGLKKANCVFFQNTEDMKELTSRGIIRGDYKLIPGSGVNLDEFKFHPLPEGDTVNFLFIGRIMKDKGIEEYLKAAEKIKKEHKNVKFNVVGFIESTHSHYKEWIDDLNDRGVITYHGYQKDVKPFIVDSHCLIQPSHGGEGLSNVLLEAGAMGRILIASDIAGCRETITGKNGYTFKKKSFESLVKALDKFINKDNDEKIEMGLLSRQHIELNFNRNIVVKKYLKEINTND</sequence>
<evidence type="ECO:0000313" key="3">
    <source>
        <dbReference type="EMBL" id="PJK16912.1"/>
    </source>
</evidence>
<protein>
    <submittedName>
        <fullName evidence="3">Glycosyltransferase family 1 protein</fullName>
    </submittedName>
</protein>
<comment type="caution">
    <text evidence="3">The sequence shown here is derived from an EMBL/GenBank/DDBJ whole genome shotgun (WGS) entry which is preliminary data.</text>
</comment>
<name>A0A2M9F0C5_9BACL</name>
<gene>
    <name evidence="3" type="ORF">CQS04_07095</name>
</gene>
<evidence type="ECO:0000259" key="1">
    <source>
        <dbReference type="Pfam" id="PF00534"/>
    </source>
</evidence>
<dbReference type="RefSeq" id="WP_100353458.1">
    <property type="nucleotide sequence ID" value="NZ_PCGR01000002.1"/>
</dbReference>
<evidence type="ECO:0000259" key="2">
    <source>
        <dbReference type="Pfam" id="PF13477"/>
    </source>
</evidence>
<dbReference type="InterPro" id="IPR028098">
    <property type="entry name" value="Glyco_trans_4-like_N"/>
</dbReference>
<keyword evidence="4" id="KW-1185">Reference proteome</keyword>
<accession>A0A2M9F0C5</accession>
<dbReference type="InterPro" id="IPR001296">
    <property type="entry name" value="Glyco_trans_1"/>
</dbReference>
<dbReference type="GO" id="GO:0016757">
    <property type="term" value="F:glycosyltransferase activity"/>
    <property type="evidence" value="ECO:0007669"/>
    <property type="project" value="InterPro"/>
</dbReference>
<evidence type="ECO:0000313" key="4">
    <source>
        <dbReference type="Proteomes" id="UP000228680"/>
    </source>
</evidence>
<dbReference type="Pfam" id="PF13477">
    <property type="entry name" value="Glyco_trans_4_2"/>
    <property type="match status" value="1"/>
</dbReference>
<dbReference type="PANTHER" id="PTHR12526:SF630">
    <property type="entry name" value="GLYCOSYLTRANSFERASE"/>
    <property type="match status" value="1"/>
</dbReference>
<organism evidence="3 4">
    <name type="scientific">Chryseomicrobium excrementi</name>
    <dbReference type="NCBI Taxonomy" id="2041346"/>
    <lineage>
        <taxon>Bacteria</taxon>
        <taxon>Bacillati</taxon>
        <taxon>Bacillota</taxon>
        <taxon>Bacilli</taxon>
        <taxon>Bacillales</taxon>
        <taxon>Caryophanaceae</taxon>
        <taxon>Chryseomicrobium</taxon>
    </lineage>
</organism>
<dbReference type="OrthoDB" id="9811902at2"/>
<proteinExistence type="predicted"/>
<dbReference type="CDD" id="cd03808">
    <property type="entry name" value="GT4_CapM-like"/>
    <property type="match status" value="1"/>
</dbReference>
<keyword evidence="3" id="KW-0808">Transferase</keyword>
<dbReference type="Gene3D" id="3.40.50.2000">
    <property type="entry name" value="Glycogen Phosphorylase B"/>
    <property type="match status" value="2"/>
</dbReference>
<feature type="domain" description="Glycosyltransferase subfamily 4-like N-terminal" evidence="2">
    <location>
        <begin position="4"/>
        <end position="148"/>
    </location>
</feature>